<sequence>MMHEPLPGSRKAMKDRGASLGNRETRKLMRKLIAAGGEIRASSGKGHPRLFYRGAFVASISLSPSDSRAEKNVLAKARRAGMSI</sequence>
<feature type="compositionally biased region" description="Basic and acidic residues" evidence="1">
    <location>
        <begin position="12"/>
        <end position="24"/>
    </location>
</feature>
<name>A0A2L1IXA9_9CAUD</name>
<protein>
    <submittedName>
        <fullName evidence="2">HicA-like toxin</fullName>
    </submittedName>
</protein>
<evidence type="ECO:0000313" key="3">
    <source>
        <dbReference type="Proteomes" id="UP000240601"/>
    </source>
</evidence>
<reference evidence="2 3" key="1">
    <citation type="submission" date="2018-01" db="EMBL/GenBank/DDBJ databases">
        <authorList>
            <person name="Freeman E."/>
            <person name="St-Pierre M."/>
            <person name="Tero B."/>
            <person name="Wilson B."/>
            <person name="King B."/>
            <person name="Molloy S.D."/>
            <person name="Garlena R.A."/>
            <person name="Russell D.A."/>
            <person name="Pope W.H."/>
            <person name="Jacobs-Sera D."/>
            <person name="Hendrix R.W."/>
            <person name="Hatfull G.F."/>
        </authorList>
    </citation>
    <scope>NUCLEOTIDE SEQUENCE [LARGE SCALE GENOMIC DNA]</scope>
</reference>
<organism evidence="2 3">
    <name type="scientific">Gordonia phage Flapper</name>
    <dbReference type="NCBI Taxonomy" id="2079415"/>
    <lineage>
        <taxon>Viruses</taxon>
        <taxon>Duplodnaviria</taxon>
        <taxon>Heunggongvirae</taxon>
        <taxon>Uroviricota</taxon>
        <taxon>Caudoviricetes</taxon>
        <taxon>Zierdtviridae</taxon>
        <taxon>Emilbogenvirinae</taxon>
        <taxon>Gruunavirus</taxon>
        <taxon>Gruunavirus flapper</taxon>
    </lineage>
</organism>
<evidence type="ECO:0000313" key="2">
    <source>
        <dbReference type="EMBL" id="AVD99753.1"/>
    </source>
</evidence>
<dbReference type="EMBL" id="MG757157">
    <property type="protein sequence ID" value="AVD99753.1"/>
    <property type="molecule type" value="Genomic_DNA"/>
</dbReference>
<evidence type="ECO:0000256" key="1">
    <source>
        <dbReference type="SAM" id="MobiDB-lite"/>
    </source>
</evidence>
<gene>
    <name evidence="2" type="ORF">SEA_FLAPPER_8</name>
</gene>
<proteinExistence type="predicted"/>
<feature type="region of interest" description="Disordered" evidence="1">
    <location>
        <begin position="1"/>
        <end position="24"/>
    </location>
</feature>
<dbReference type="Proteomes" id="UP000240601">
    <property type="component" value="Segment"/>
</dbReference>
<keyword evidence="3" id="KW-1185">Reference proteome</keyword>
<accession>A0A2L1IXA9</accession>